<dbReference type="PANTHER" id="PTHR33164">
    <property type="entry name" value="TRANSCRIPTIONAL REGULATOR, MARR FAMILY"/>
    <property type="match status" value="1"/>
</dbReference>
<organism evidence="2 3">
    <name type="scientific">Segatella cerevisiae</name>
    <dbReference type="NCBI Taxonomy" id="2053716"/>
    <lineage>
        <taxon>Bacteria</taxon>
        <taxon>Pseudomonadati</taxon>
        <taxon>Bacteroidota</taxon>
        <taxon>Bacteroidia</taxon>
        <taxon>Bacteroidales</taxon>
        <taxon>Prevotellaceae</taxon>
        <taxon>Segatella</taxon>
    </lineage>
</organism>
<protein>
    <submittedName>
        <fullName evidence="2">MarR family transcriptional regulator</fullName>
    </submittedName>
</protein>
<dbReference type="InterPro" id="IPR039422">
    <property type="entry name" value="MarR/SlyA-like"/>
</dbReference>
<dbReference type="PROSITE" id="PS50995">
    <property type="entry name" value="HTH_MARR_2"/>
    <property type="match status" value="1"/>
</dbReference>
<evidence type="ECO:0000313" key="3">
    <source>
        <dbReference type="Proteomes" id="UP001204015"/>
    </source>
</evidence>
<dbReference type="Pfam" id="PF01047">
    <property type="entry name" value="MarR"/>
    <property type="match status" value="1"/>
</dbReference>
<dbReference type="PANTHER" id="PTHR33164:SF43">
    <property type="entry name" value="HTH-TYPE TRANSCRIPTIONAL REPRESSOR YETL"/>
    <property type="match status" value="1"/>
</dbReference>
<evidence type="ECO:0000259" key="1">
    <source>
        <dbReference type="PROSITE" id="PS50995"/>
    </source>
</evidence>
<dbReference type="InterPro" id="IPR036390">
    <property type="entry name" value="WH_DNA-bd_sf"/>
</dbReference>
<keyword evidence="3" id="KW-1185">Reference proteome</keyword>
<reference evidence="2 3" key="1">
    <citation type="submission" date="2022-06" db="EMBL/GenBank/DDBJ databases">
        <title>A taxonomic note on the genus Prevotella: Description of four novel genera and emended description of the genera Hallella and Xylanibacter.</title>
        <authorList>
            <person name="Hitch T.C.A."/>
        </authorList>
    </citation>
    <scope>NUCLEOTIDE SEQUENCE [LARGE SCALE GENOMIC DNA]</scope>
    <source>
        <strain evidence="2 3">DSM 100619</strain>
    </source>
</reference>
<name>A0ABT1BW89_9BACT</name>
<dbReference type="InterPro" id="IPR000835">
    <property type="entry name" value="HTH_MarR-typ"/>
</dbReference>
<dbReference type="RefSeq" id="WP_252760594.1">
    <property type="nucleotide sequence ID" value="NZ_JAMXLY010000013.1"/>
</dbReference>
<dbReference type="Proteomes" id="UP001204015">
    <property type="component" value="Unassembled WGS sequence"/>
</dbReference>
<dbReference type="PRINTS" id="PR00598">
    <property type="entry name" value="HTHMARR"/>
</dbReference>
<dbReference type="EMBL" id="JAMXLY010000013">
    <property type="protein sequence ID" value="MCO6025234.1"/>
    <property type="molecule type" value="Genomic_DNA"/>
</dbReference>
<feature type="domain" description="HTH marR-type" evidence="1">
    <location>
        <begin position="1"/>
        <end position="95"/>
    </location>
</feature>
<gene>
    <name evidence="2" type="ORF">NG821_05175</name>
</gene>
<proteinExistence type="predicted"/>
<evidence type="ECO:0000313" key="2">
    <source>
        <dbReference type="EMBL" id="MCO6025234.1"/>
    </source>
</evidence>
<dbReference type="Gene3D" id="1.10.10.10">
    <property type="entry name" value="Winged helix-like DNA-binding domain superfamily/Winged helix DNA-binding domain"/>
    <property type="match status" value="1"/>
</dbReference>
<dbReference type="SMART" id="SM00347">
    <property type="entry name" value="HTH_MARR"/>
    <property type="match status" value="1"/>
</dbReference>
<dbReference type="SUPFAM" id="SSF46785">
    <property type="entry name" value="Winged helix' DNA-binding domain"/>
    <property type="match status" value="1"/>
</dbReference>
<sequence length="95" mass="10848">MMDIFGLNLNETMLLCVLSDHTDPTANEISELMNLSHSNSSKVIASLERKGLIRRRICKEDKRSMRFHLTNEGKSQLEKVNCKNIALPDCLKQVM</sequence>
<accession>A0ABT1BW89</accession>
<comment type="caution">
    <text evidence="2">The sequence shown here is derived from an EMBL/GenBank/DDBJ whole genome shotgun (WGS) entry which is preliminary data.</text>
</comment>
<dbReference type="InterPro" id="IPR036388">
    <property type="entry name" value="WH-like_DNA-bd_sf"/>
</dbReference>